<dbReference type="InterPro" id="IPR036390">
    <property type="entry name" value="WH_DNA-bd_sf"/>
</dbReference>
<proteinExistence type="predicted"/>
<gene>
    <name evidence="2" type="ORF">pCBMA213_2_00042</name>
</gene>
<geneLocation type="plasmid" evidence="2">
    <name>pCBMA213_2</name>
</geneLocation>
<evidence type="ECO:0000256" key="1">
    <source>
        <dbReference type="SAM" id="MobiDB-lite"/>
    </source>
</evidence>
<feature type="compositionally biased region" description="Polar residues" evidence="1">
    <location>
        <begin position="1"/>
        <end position="19"/>
    </location>
</feature>
<dbReference type="EMBL" id="KY349138">
    <property type="protein sequence ID" value="AQS22406.1"/>
    <property type="molecule type" value="Genomic_DNA"/>
</dbReference>
<evidence type="ECO:0000313" key="2">
    <source>
        <dbReference type="EMBL" id="AQS22406.1"/>
    </source>
</evidence>
<evidence type="ECO:0008006" key="3">
    <source>
        <dbReference type="Google" id="ProtNLM"/>
    </source>
</evidence>
<dbReference type="SUPFAM" id="SSF46785">
    <property type="entry name" value="Winged helix' DNA-binding domain"/>
    <property type="match status" value="1"/>
</dbReference>
<dbReference type="AlphaFoldDB" id="A0A1S6GKM1"/>
<feature type="region of interest" description="Disordered" evidence="1">
    <location>
        <begin position="1"/>
        <end position="24"/>
    </location>
</feature>
<sequence>MTSPVPATDPGLQNFTPPGTSDLRDTLLRSLATNGHPMSTADLRAAAHERYGNDAAPVVHEMVYRALLGLQRSGEVRRQRLAGRHTLWSLTPTGKYAAAQAAHPPAVDD</sequence>
<accession>A0A1S6GKM1</accession>
<name>A0A1S6GKM1_9MYCO</name>
<protein>
    <recommendedName>
        <fullName evidence="3">Transcriptional regulator PadR-like family protein</fullName>
    </recommendedName>
</protein>
<dbReference type="RefSeq" id="WP_155909886.1">
    <property type="nucleotide sequence ID" value="NZ_KY349138.1"/>
</dbReference>
<reference evidence="2" key="1">
    <citation type="submission" date="2016-12" db="EMBL/GenBank/DDBJ databases">
        <title>Complete plasmid sequence carrying type IV-like and type VII secretion systems from an atypical mycobacteria strain.</title>
        <authorList>
            <person name="Morgado S."/>
            <person name="Marin M."/>
            <person name="Fonseca E."/>
            <person name="Freitas F."/>
            <person name="Vicente A.C."/>
        </authorList>
    </citation>
    <scope>NUCLEOTIDE SEQUENCE</scope>
    <source>
        <strain evidence="2">CBMA 213</strain>
        <plasmid evidence="2">pCBMA213_2</plasmid>
    </source>
</reference>
<organism evidence="2">
    <name type="scientific">Mycolicibacterium sp. CBMA 213</name>
    <dbReference type="NCBI Taxonomy" id="1968788"/>
    <lineage>
        <taxon>Bacteria</taxon>
        <taxon>Bacillati</taxon>
        <taxon>Actinomycetota</taxon>
        <taxon>Actinomycetes</taxon>
        <taxon>Mycobacteriales</taxon>
        <taxon>Mycobacteriaceae</taxon>
        <taxon>Mycolicibacterium</taxon>
    </lineage>
</organism>
<keyword evidence="2" id="KW-0614">Plasmid</keyword>